<dbReference type="EMBL" id="JAHLQI010000007">
    <property type="protein sequence ID" value="MBU5491250.1"/>
    <property type="molecule type" value="Genomic_DNA"/>
</dbReference>
<reference evidence="2 3" key="1">
    <citation type="submission" date="2021-06" db="EMBL/GenBank/DDBJ databases">
        <authorList>
            <person name="Sun Q."/>
            <person name="Li D."/>
        </authorList>
    </citation>
    <scope>NUCLEOTIDE SEQUENCE [LARGE SCALE GENOMIC DNA]</scope>
    <source>
        <strain evidence="2 3">MSJd-7</strain>
    </source>
</reference>
<keyword evidence="3" id="KW-1185">Reference proteome</keyword>
<name>A0ABS6EU90_9FIRM</name>
<gene>
    <name evidence="2" type="ORF">KQI75_11595</name>
</gene>
<organism evidence="2 3">
    <name type="scientific">Butyricicoccus intestinisimiae</name>
    <dbReference type="NCBI Taxonomy" id="2841509"/>
    <lineage>
        <taxon>Bacteria</taxon>
        <taxon>Bacillati</taxon>
        <taxon>Bacillota</taxon>
        <taxon>Clostridia</taxon>
        <taxon>Eubacteriales</taxon>
        <taxon>Butyricicoccaceae</taxon>
        <taxon>Butyricicoccus</taxon>
    </lineage>
</organism>
<sequence length="105" mass="12534">MLDELYTLLFKRMAEEQDRYRAWLVGLPPEEILDYAHDYYVRLDILIAIQDMNLTEEQLLALLDSPTPLEDVVRTFWKADIDQLETIKYSIEQTADDAINRRNWL</sequence>
<dbReference type="InterPro" id="IPR024380">
    <property type="entry name" value="DUF3848"/>
</dbReference>
<evidence type="ECO:0000313" key="2">
    <source>
        <dbReference type="EMBL" id="MBU5491250.1"/>
    </source>
</evidence>
<proteinExistence type="predicted"/>
<feature type="domain" description="DUF3848" evidence="1">
    <location>
        <begin position="7"/>
        <end position="99"/>
    </location>
</feature>
<protein>
    <submittedName>
        <fullName evidence="2">DUF3848 domain-containing protein</fullName>
    </submittedName>
</protein>
<accession>A0ABS6EU90</accession>
<evidence type="ECO:0000259" key="1">
    <source>
        <dbReference type="Pfam" id="PF12959"/>
    </source>
</evidence>
<comment type="caution">
    <text evidence="2">The sequence shown here is derived from an EMBL/GenBank/DDBJ whole genome shotgun (WGS) entry which is preliminary data.</text>
</comment>
<evidence type="ECO:0000313" key="3">
    <source>
        <dbReference type="Proteomes" id="UP000783588"/>
    </source>
</evidence>
<dbReference type="RefSeq" id="WP_216470964.1">
    <property type="nucleotide sequence ID" value="NZ_JAHLQI010000007.1"/>
</dbReference>
<dbReference type="Pfam" id="PF12959">
    <property type="entry name" value="DUF3848"/>
    <property type="match status" value="1"/>
</dbReference>
<dbReference type="Proteomes" id="UP000783588">
    <property type="component" value="Unassembled WGS sequence"/>
</dbReference>